<dbReference type="RefSeq" id="WP_258893356.1">
    <property type="nucleotide sequence ID" value="NZ_JAECZE010000013.1"/>
</dbReference>
<dbReference type="InterPro" id="IPR014056">
    <property type="entry name" value="TypeIITA-like_toxin_pred"/>
</dbReference>
<dbReference type="AlphaFoldDB" id="A0AAW9ES37"/>
<comment type="caution">
    <text evidence="1">The sequence shown here is derived from an EMBL/GenBank/DDBJ whole genome shotgun (WGS) entry which is preliminary data.</text>
</comment>
<dbReference type="PANTHER" id="PTHR41791">
    <property type="entry name" value="SSL7039 PROTEIN"/>
    <property type="match status" value="1"/>
</dbReference>
<evidence type="ECO:0000313" key="2">
    <source>
        <dbReference type="Proteomes" id="UP001271725"/>
    </source>
</evidence>
<proteinExistence type="predicted"/>
<dbReference type="PIRSF" id="PIRSF028744">
    <property type="entry name" value="Addict_mod_HI1419"/>
    <property type="match status" value="1"/>
</dbReference>
<dbReference type="NCBIfam" id="TIGR02683">
    <property type="entry name" value="upstrm_HI1419"/>
    <property type="match status" value="1"/>
</dbReference>
<sequence>MERHHGNSSDNGFPAWEQNLRDRRAKTLIATRLFRLANGLAGDVKPVGEGVSEMRISYGPGYRIYFKQQGCRIIILLCGGDKSSQANDITLAKMLARTLDSQEVFCHE</sequence>
<dbReference type="PANTHER" id="PTHR41791:SF1">
    <property type="entry name" value="SSL7039 PROTEIN"/>
    <property type="match status" value="1"/>
</dbReference>
<dbReference type="EMBL" id="JAXABJ010000011">
    <property type="protein sequence ID" value="MDX7149333.1"/>
    <property type="molecule type" value="Genomic_DNA"/>
</dbReference>
<reference evidence="1" key="1">
    <citation type="submission" date="2023-11" db="EMBL/GenBank/DDBJ databases">
        <title>Detection of rare carbapenemases in Enterobacterales - comparison of two colorimetric and two CIM-based carbapenemase assays.</title>
        <authorList>
            <person name="Schaffarczyk L."/>
            <person name="Noster J."/>
            <person name="Stelzer Y."/>
            <person name="Sattler J."/>
            <person name="Gatermann S."/>
            <person name="Hamprecht A."/>
        </authorList>
    </citation>
    <scope>NUCLEOTIDE SEQUENCE</scope>
    <source>
        <strain evidence="1">CIM-Carb-133</strain>
    </source>
</reference>
<protein>
    <submittedName>
        <fullName evidence="1">Type II toxin-antitoxin system RelE/ParE family toxin</fullName>
    </submittedName>
</protein>
<organism evidence="1 2">
    <name type="scientific">Citrobacter portucalensis</name>
    <dbReference type="NCBI Taxonomy" id="1639133"/>
    <lineage>
        <taxon>Bacteria</taxon>
        <taxon>Pseudomonadati</taxon>
        <taxon>Pseudomonadota</taxon>
        <taxon>Gammaproteobacteria</taxon>
        <taxon>Enterobacterales</taxon>
        <taxon>Enterobacteriaceae</taxon>
        <taxon>Citrobacter</taxon>
        <taxon>Citrobacter freundii complex</taxon>
    </lineage>
</organism>
<dbReference type="Proteomes" id="UP001271725">
    <property type="component" value="Unassembled WGS sequence"/>
</dbReference>
<accession>A0AAW9ES37</accession>
<gene>
    <name evidence="1" type="ORF">SJ265_16250</name>
</gene>
<name>A0AAW9ES37_9ENTR</name>
<evidence type="ECO:0000313" key="1">
    <source>
        <dbReference type="EMBL" id="MDX7149333.1"/>
    </source>
</evidence>